<dbReference type="OrthoDB" id="3938867at2759"/>
<proteinExistence type="predicted"/>
<comment type="caution">
    <text evidence="1">The sequence shown here is derived from an EMBL/GenBank/DDBJ whole genome shotgun (WGS) entry which is preliminary data.</text>
</comment>
<dbReference type="Proteomes" id="UP000813444">
    <property type="component" value="Unassembled WGS sequence"/>
</dbReference>
<organism evidence="1 2">
    <name type="scientific">Stachybotrys elegans</name>
    <dbReference type="NCBI Taxonomy" id="80388"/>
    <lineage>
        <taxon>Eukaryota</taxon>
        <taxon>Fungi</taxon>
        <taxon>Dikarya</taxon>
        <taxon>Ascomycota</taxon>
        <taxon>Pezizomycotina</taxon>
        <taxon>Sordariomycetes</taxon>
        <taxon>Hypocreomycetidae</taxon>
        <taxon>Hypocreales</taxon>
        <taxon>Stachybotryaceae</taxon>
        <taxon>Stachybotrys</taxon>
    </lineage>
</organism>
<keyword evidence="2" id="KW-1185">Reference proteome</keyword>
<accession>A0A8K0SK55</accession>
<gene>
    <name evidence="1" type="ORF">B0I35DRAFT_483782</name>
</gene>
<evidence type="ECO:0000313" key="1">
    <source>
        <dbReference type="EMBL" id="KAH7305414.1"/>
    </source>
</evidence>
<reference evidence="1" key="1">
    <citation type="journal article" date="2021" name="Nat. Commun.">
        <title>Genetic determinants of endophytism in the Arabidopsis root mycobiome.</title>
        <authorList>
            <person name="Mesny F."/>
            <person name="Miyauchi S."/>
            <person name="Thiergart T."/>
            <person name="Pickel B."/>
            <person name="Atanasova L."/>
            <person name="Karlsson M."/>
            <person name="Huettel B."/>
            <person name="Barry K.W."/>
            <person name="Haridas S."/>
            <person name="Chen C."/>
            <person name="Bauer D."/>
            <person name="Andreopoulos W."/>
            <person name="Pangilinan J."/>
            <person name="LaButti K."/>
            <person name="Riley R."/>
            <person name="Lipzen A."/>
            <person name="Clum A."/>
            <person name="Drula E."/>
            <person name="Henrissat B."/>
            <person name="Kohler A."/>
            <person name="Grigoriev I.V."/>
            <person name="Martin F.M."/>
            <person name="Hacquard S."/>
        </authorList>
    </citation>
    <scope>NUCLEOTIDE SEQUENCE</scope>
    <source>
        <strain evidence="1">MPI-CAGE-CH-0235</strain>
    </source>
</reference>
<protein>
    <submittedName>
        <fullName evidence="1">Uncharacterized protein</fullName>
    </submittedName>
</protein>
<dbReference type="EMBL" id="JAGPNK010000018">
    <property type="protein sequence ID" value="KAH7305414.1"/>
    <property type="molecule type" value="Genomic_DNA"/>
</dbReference>
<dbReference type="AlphaFoldDB" id="A0A8K0SK55"/>
<sequence>MASRVRLDGSHRSVCFMALFKPASEDTSEGWARAEAEAFRLWINKDKTDMYDLAVFVVIGSKFRLLHVANHPQIPTGLINRNVQTGARVSLEVCRPRFPAGVSI</sequence>
<evidence type="ECO:0000313" key="2">
    <source>
        <dbReference type="Proteomes" id="UP000813444"/>
    </source>
</evidence>
<name>A0A8K0SK55_9HYPO</name>